<evidence type="ECO:0000313" key="3">
    <source>
        <dbReference type="Proteomes" id="UP000320160"/>
    </source>
</evidence>
<dbReference type="InterPro" id="IPR058067">
    <property type="entry name" value="CC_3452-like"/>
</dbReference>
<feature type="signal peptide" evidence="1">
    <location>
        <begin position="1"/>
        <end position="32"/>
    </location>
</feature>
<feature type="chain" id="PRO_5022029790" evidence="1">
    <location>
        <begin position="33"/>
        <end position="118"/>
    </location>
</feature>
<name>A0A553WKW5_9SPHN</name>
<accession>A0A553WKW5</accession>
<organism evidence="2 3">
    <name type="scientific">Sphingorhabdus contaminans</name>
    <dbReference type="NCBI Taxonomy" id="1343899"/>
    <lineage>
        <taxon>Bacteria</taxon>
        <taxon>Pseudomonadati</taxon>
        <taxon>Pseudomonadota</taxon>
        <taxon>Alphaproteobacteria</taxon>
        <taxon>Sphingomonadales</taxon>
        <taxon>Sphingomonadaceae</taxon>
        <taxon>Sphingorhabdus</taxon>
    </lineage>
</organism>
<sequence length="118" mass="12291">MTLSQVSSRFGALAGASVISATLLFVAPQAHAASSGPYYKVELAQPAASKQELLRSVFVKCEGTSCRAPMASTAPKNMCISIAREFGEVSAFSAGDRVFTAEELAACNGSKKEVIAKN</sequence>
<reference evidence="2 3" key="1">
    <citation type="submission" date="2019-07" db="EMBL/GenBank/DDBJ databases">
        <authorList>
            <person name="Park M."/>
        </authorList>
    </citation>
    <scope>NUCLEOTIDE SEQUENCE [LARGE SCALE GENOMIC DNA]</scope>
    <source>
        <strain evidence="2 3">KCTC32445</strain>
    </source>
</reference>
<dbReference type="InterPro" id="IPR058513">
    <property type="entry name" value="DUF8200"/>
</dbReference>
<keyword evidence="3" id="KW-1185">Reference proteome</keyword>
<evidence type="ECO:0000256" key="1">
    <source>
        <dbReference type="SAM" id="SignalP"/>
    </source>
</evidence>
<dbReference type="AlphaFoldDB" id="A0A553WKW5"/>
<dbReference type="Pfam" id="PF26624">
    <property type="entry name" value="DUF8200"/>
    <property type="match status" value="1"/>
</dbReference>
<dbReference type="OrthoDB" id="7594837at2"/>
<dbReference type="Proteomes" id="UP000320160">
    <property type="component" value="Unassembled WGS sequence"/>
</dbReference>
<dbReference type="RefSeq" id="WP_143776227.1">
    <property type="nucleotide sequence ID" value="NZ_VKKU01000001.1"/>
</dbReference>
<dbReference type="EMBL" id="VKKU01000001">
    <property type="protein sequence ID" value="TSB05311.1"/>
    <property type="molecule type" value="Genomic_DNA"/>
</dbReference>
<protein>
    <submittedName>
        <fullName evidence="2">Uncharacterized protein</fullName>
    </submittedName>
</protein>
<keyword evidence="1" id="KW-0732">Signal</keyword>
<gene>
    <name evidence="2" type="ORF">FOM92_08110</name>
</gene>
<dbReference type="NCBIfam" id="NF047636">
    <property type="entry name" value="CC_3452_fam"/>
    <property type="match status" value="1"/>
</dbReference>
<proteinExistence type="predicted"/>
<comment type="caution">
    <text evidence="2">The sequence shown here is derived from an EMBL/GenBank/DDBJ whole genome shotgun (WGS) entry which is preliminary data.</text>
</comment>
<evidence type="ECO:0000313" key="2">
    <source>
        <dbReference type="EMBL" id="TSB05311.1"/>
    </source>
</evidence>